<reference evidence="1 2" key="1">
    <citation type="submission" date="2014-08" db="EMBL/GenBank/DDBJ databases">
        <authorList>
            <person name="Wibberg D."/>
        </authorList>
    </citation>
    <scope>NUCLEOTIDE SEQUENCE [LARGE SCALE GENOMIC DNA]</scope>
    <source>
        <strain evidence="2">ING2-E5B</strain>
    </source>
</reference>
<dbReference type="KEGG" id="pbt:ING2E5B_0441"/>
<dbReference type="HOGENOM" id="CLU_139636_0_0_10"/>
<accession>A0A098BYG6</accession>
<dbReference type="STRING" id="1562970.ING2E5B_0441"/>
<keyword evidence="2" id="KW-1185">Reference proteome</keyword>
<proteinExistence type="predicted"/>
<dbReference type="Proteomes" id="UP000032417">
    <property type="component" value="Chromosome 1"/>
</dbReference>
<gene>
    <name evidence="1" type="ORF">ING2E5B_0441</name>
</gene>
<dbReference type="EMBL" id="LN515532">
    <property type="protein sequence ID" value="CEA15208.1"/>
    <property type="molecule type" value="Genomic_DNA"/>
</dbReference>
<organism evidence="1 2">
    <name type="scientific">Fermentimonas caenicola</name>
    <dbReference type="NCBI Taxonomy" id="1562970"/>
    <lineage>
        <taxon>Bacteria</taxon>
        <taxon>Pseudomonadati</taxon>
        <taxon>Bacteroidota</taxon>
        <taxon>Bacteroidia</taxon>
        <taxon>Bacteroidales</taxon>
        <taxon>Dysgonomonadaceae</taxon>
        <taxon>Fermentimonas</taxon>
    </lineage>
</organism>
<dbReference type="InterPro" id="IPR018534">
    <property type="entry name" value="Tet_reg_excision_RteC"/>
</dbReference>
<evidence type="ECO:0000313" key="2">
    <source>
        <dbReference type="Proteomes" id="UP000032417"/>
    </source>
</evidence>
<name>A0A098BYG6_9BACT</name>
<sequence>MRDYFNKLVEQISIETSVVDMEDCDITIEESIAMIELLKKHLSDLRSFFLSKESISTQEEIVFFKEMKPDILGLLLYFNKIHNIELKRPTGSNDSQREHFEQELHSITYYFERHLDFYRYYRSKANYLDDYYFLRNKVSPPSLCADSFQYIYDP</sequence>
<evidence type="ECO:0008006" key="3">
    <source>
        <dbReference type="Google" id="ProtNLM"/>
    </source>
</evidence>
<evidence type="ECO:0000313" key="1">
    <source>
        <dbReference type="EMBL" id="CEA15208.1"/>
    </source>
</evidence>
<dbReference type="Pfam" id="PF09357">
    <property type="entry name" value="RteC"/>
    <property type="match status" value="1"/>
</dbReference>
<protein>
    <recommendedName>
        <fullName evidence="3">RteC protein</fullName>
    </recommendedName>
</protein>
<dbReference type="AlphaFoldDB" id="A0A098BYG6"/>